<feature type="region of interest" description="Disordered" evidence="1">
    <location>
        <begin position="103"/>
        <end position="312"/>
    </location>
</feature>
<evidence type="ECO:0008006" key="4">
    <source>
        <dbReference type="Google" id="ProtNLM"/>
    </source>
</evidence>
<dbReference type="AlphaFoldDB" id="A0AAW0GTW3"/>
<feature type="compositionally biased region" description="Low complexity" evidence="1">
    <location>
        <begin position="280"/>
        <end position="302"/>
    </location>
</feature>
<feature type="compositionally biased region" description="Polar residues" evidence="1">
    <location>
        <begin position="172"/>
        <end position="181"/>
    </location>
</feature>
<evidence type="ECO:0000313" key="3">
    <source>
        <dbReference type="Proteomes" id="UP001385951"/>
    </source>
</evidence>
<evidence type="ECO:0000256" key="1">
    <source>
        <dbReference type="SAM" id="MobiDB-lite"/>
    </source>
</evidence>
<name>A0AAW0GTW3_9APHY</name>
<protein>
    <recommendedName>
        <fullName evidence="4">Proteophosphoglycan ppg4</fullName>
    </recommendedName>
</protein>
<feature type="compositionally biased region" description="Pro residues" evidence="1">
    <location>
        <begin position="157"/>
        <end position="168"/>
    </location>
</feature>
<feature type="region of interest" description="Disordered" evidence="1">
    <location>
        <begin position="1"/>
        <end position="26"/>
    </location>
</feature>
<accession>A0AAW0GTW3</accession>
<sequence>MASGPSRLSASPMAFSHSEGGEPSQSATLLARAALGLGLQPAMLSQLASSSNMDLNSVSFVTPPTPETHVSKPILAMRRAKSFQKDPSDIGGEQVHAELMERRRSRGLSLGPIHFGTDNKGKGKEKEPDPEARPSFQKSLARKASFWSRKRYDSQTKPPPDLNFPPGPERNLQPSLPNLQPISPFRMDTPAPAPALPTLTPEYSSSSLPSPELRRRHSERGHQNVTSQQVDDVTAPETSPTESKFKRRRPRRPQTADTADSHRRRSSSLLHTAPPPLSSSPPSTQLSSSPPTSLSSVSNQSTVRPRASTNPPFLQRLSINLFGSPSISSPHPASPAPTPSSDQLVESPLSSPPGSARPSISRSKHSLEIPRPRQEEESPELYLQRLLEAVSKAEVATVLASRCVSLVILPGSLFIYTFLSPDEFPCSRFAVVYRTL</sequence>
<feature type="compositionally biased region" description="Polar residues" evidence="1">
    <location>
        <begin position="223"/>
        <end position="242"/>
    </location>
</feature>
<dbReference type="Proteomes" id="UP001385951">
    <property type="component" value="Unassembled WGS sequence"/>
</dbReference>
<feature type="region of interest" description="Disordered" evidence="1">
    <location>
        <begin position="324"/>
        <end position="378"/>
    </location>
</feature>
<reference evidence="2 3" key="1">
    <citation type="submission" date="2022-09" db="EMBL/GenBank/DDBJ databases">
        <authorList>
            <person name="Palmer J.M."/>
        </authorList>
    </citation>
    <scope>NUCLEOTIDE SEQUENCE [LARGE SCALE GENOMIC DNA]</scope>
    <source>
        <strain evidence="2 3">DSM 7382</strain>
    </source>
</reference>
<evidence type="ECO:0000313" key="2">
    <source>
        <dbReference type="EMBL" id="KAK7694550.1"/>
    </source>
</evidence>
<comment type="caution">
    <text evidence="2">The sequence shown here is derived from an EMBL/GenBank/DDBJ whole genome shotgun (WGS) entry which is preliminary data.</text>
</comment>
<feature type="compositionally biased region" description="Basic and acidic residues" evidence="1">
    <location>
        <begin position="365"/>
        <end position="376"/>
    </location>
</feature>
<gene>
    <name evidence="2" type="ORF">QCA50_001736</name>
</gene>
<proteinExistence type="predicted"/>
<feature type="compositionally biased region" description="Basic and acidic residues" evidence="1">
    <location>
        <begin position="117"/>
        <end position="132"/>
    </location>
</feature>
<feature type="compositionally biased region" description="Polar residues" evidence="1">
    <location>
        <begin position="342"/>
        <end position="361"/>
    </location>
</feature>
<feature type="compositionally biased region" description="Low complexity" evidence="1">
    <location>
        <begin position="196"/>
        <end position="211"/>
    </location>
</feature>
<keyword evidence="3" id="KW-1185">Reference proteome</keyword>
<dbReference type="EMBL" id="JASBNA010000002">
    <property type="protein sequence ID" value="KAK7694550.1"/>
    <property type="molecule type" value="Genomic_DNA"/>
</dbReference>
<organism evidence="2 3">
    <name type="scientific">Cerrena zonata</name>
    <dbReference type="NCBI Taxonomy" id="2478898"/>
    <lineage>
        <taxon>Eukaryota</taxon>
        <taxon>Fungi</taxon>
        <taxon>Dikarya</taxon>
        <taxon>Basidiomycota</taxon>
        <taxon>Agaricomycotina</taxon>
        <taxon>Agaricomycetes</taxon>
        <taxon>Polyporales</taxon>
        <taxon>Cerrenaceae</taxon>
        <taxon>Cerrena</taxon>
    </lineage>
</organism>